<dbReference type="STRING" id="370526.SAMN04489835_4105"/>
<reference evidence="3" key="1">
    <citation type="submission" date="2016-10" db="EMBL/GenBank/DDBJ databases">
        <authorList>
            <person name="Varghese N."/>
            <person name="Submissions S."/>
        </authorList>
    </citation>
    <scope>NUCLEOTIDE SEQUENCE [LARGE SCALE GENOMIC DNA]</scope>
    <source>
        <strain evidence="3">DSM 45405</strain>
    </source>
</reference>
<dbReference type="InterPro" id="IPR002669">
    <property type="entry name" value="UreD"/>
</dbReference>
<evidence type="ECO:0000313" key="2">
    <source>
        <dbReference type="EMBL" id="SEH78564.1"/>
    </source>
</evidence>
<dbReference type="Proteomes" id="UP000182915">
    <property type="component" value="Chromosome I"/>
</dbReference>
<dbReference type="AlphaFoldDB" id="A0A1H6L2T0"/>
<sequence length="208" mass="22027">MRSEVLIAARPHRRPHIECTGALAARLTEPQTVHLVSAAATPLGGDYLHIRVVVEAGATLRVRSAAATVALPGPATLESHAVWTLDVDGHLDLDPEPTIVAAASRHHASTRLRIGSTGSVRLRERVQIGRTDERHGFWSGALHADVDDTPLLRHRVELGAGSVTDDELGTPMAAISELHYPDDGAPTAGTPLALAAGGCLSTWQGRRL</sequence>
<dbReference type="GO" id="GO:0016151">
    <property type="term" value="F:nickel cation binding"/>
    <property type="evidence" value="ECO:0007669"/>
    <property type="project" value="InterPro"/>
</dbReference>
<evidence type="ECO:0000313" key="3">
    <source>
        <dbReference type="Proteomes" id="UP000182915"/>
    </source>
</evidence>
<keyword evidence="1" id="KW-0143">Chaperone</keyword>
<keyword evidence="3" id="KW-1185">Reference proteome</keyword>
<dbReference type="OrthoDB" id="8677206at2"/>
<name>A0A1H6L2T0_MYCRU</name>
<gene>
    <name evidence="2" type="ORF">SAMN04489835_4105</name>
</gene>
<protein>
    <submittedName>
        <fullName evidence="2">Urease accessory protein</fullName>
    </submittedName>
</protein>
<dbReference type="EMBL" id="LT629971">
    <property type="protein sequence ID" value="SEH78564.1"/>
    <property type="molecule type" value="Genomic_DNA"/>
</dbReference>
<proteinExistence type="predicted"/>
<accession>A0A1H6L2T0</accession>
<evidence type="ECO:0000256" key="1">
    <source>
        <dbReference type="ARBA" id="ARBA00023186"/>
    </source>
</evidence>
<dbReference type="Pfam" id="PF01774">
    <property type="entry name" value="UreD"/>
    <property type="match status" value="1"/>
</dbReference>
<dbReference type="RefSeq" id="WP_083408725.1">
    <property type="nucleotide sequence ID" value="NZ_LT629971.1"/>
</dbReference>
<organism evidence="2 3">
    <name type="scientific">Mycolicibacterium rutilum</name>
    <name type="common">Mycobacterium rutilum</name>
    <dbReference type="NCBI Taxonomy" id="370526"/>
    <lineage>
        <taxon>Bacteria</taxon>
        <taxon>Bacillati</taxon>
        <taxon>Actinomycetota</taxon>
        <taxon>Actinomycetes</taxon>
        <taxon>Mycobacteriales</taxon>
        <taxon>Mycobacteriaceae</taxon>
        <taxon>Mycolicibacterium</taxon>
    </lineage>
</organism>